<dbReference type="Gene3D" id="3.30.2090.10">
    <property type="entry name" value="Multidrug efflux transporter AcrB TolC docking domain, DN and DC subdomains"/>
    <property type="match status" value="1"/>
</dbReference>
<feature type="transmembrane region" description="Helical" evidence="5">
    <location>
        <begin position="446"/>
        <end position="470"/>
    </location>
</feature>
<dbReference type="SUPFAM" id="SSF82866">
    <property type="entry name" value="Multidrug efflux transporter AcrB transmembrane domain"/>
    <property type="match status" value="1"/>
</dbReference>
<feature type="non-terminal residue" evidence="7">
    <location>
        <position position="1"/>
    </location>
</feature>
<dbReference type="Gene3D" id="1.20.1640.10">
    <property type="entry name" value="Multidrug efflux transporter AcrB transmembrane domain"/>
    <property type="match status" value="1"/>
</dbReference>
<accession>A0A0F9E5Z8</accession>
<keyword evidence="2 5" id="KW-0812">Transmembrane</keyword>
<dbReference type="GO" id="GO:0004930">
    <property type="term" value="F:G protein-coupled receptor activity"/>
    <property type="evidence" value="ECO:0007669"/>
    <property type="project" value="InterPro"/>
</dbReference>
<evidence type="ECO:0000313" key="7">
    <source>
        <dbReference type="EMBL" id="KKL25281.1"/>
    </source>
</evidence>
<proteinExistence type="predicted"/>
<dbReference type="PANTHER" id="PTHR32063">
    <property type="match status" value="1"/>
</dbReference>
<name>A0A0F9E5Z8_9ZZZZ</name>
<feature type="transmembrane region" description="Helical" evidence="5">
    <location>
        <begin position="482"/>
        <end position="504"/>
    </location>
</feature>
<dbReference type="Gene3D" id="3.30.70.1430">
    <property type="entry name" value="Multidrug efflux transporter AcrB pore domain"/>
    <property type="match status" value="1"/>
</dbReference>
<dbReference type="InterPro" id="IPR027463">
    <property type="entry name" value="AcrB_DN_DC_subdom"/>
</dbReference>
<dbReference type="PANTHER" id="PTHR32063:SF8">
    <property type="entry name" value="CATION EFFLUX PROTEIN"/>
    <property type="match status" value="1"/>
</dbReference>
<evidence type="ECO:0000256" key="4">
    <source>
        <dbReference type="ARBA" id="ARBA00023136"/>
    </source>
</evidence>
<dbReference type="InterPro" id="IPR017978">
    <property type="entry name" value="GPCR_3_C"/>
</dbReference>
<dbReference type="Gene3D" id="3.30.70.1440">
    <property type="entry name" value="Multidrug efflux transporter AcrB pore domain"/>
    <property type="match status" value="1"/>
</dbReference>
<feature type="transmembrane region" description="Helical" evidence="5">
    <location>
        <begin position="402"/>
        <end position="425"/>
    </location>
</feature>
<dbReference type="GO" id="GO:0042910">
    <property type="term" value="F:xenobiotic transmembrane transporter activity"/>
    <property type="evidence" value="ECO:0007669"/>
    <property type="project" value="TreeGrafter"/>
</dbReference>
<organism evidence="7">
    <name type="scientific">marine sediment metagenome</name>
    <dbReference type="NCBI Taxonomy" id="412755"/>
    <lineage>
        <taxon>unclassified sequences</taxon>
        <taxon>metagenomes</taxon>
        <taxon>ecological metagenomes</taxon>
    </lineage>
</organism>
<keyword evidence="4 5" id="KW-0472">Membrane</keyword>
<evidence type="ECO:0000256" key="2">
    <source>
        <dbReference type="ARBA" id="ARBA00022692"/>
    </source>
</evidence>
<feature type="transmembrane region" description="Helical" evidence="5">
    <location>
        <begin position="376"/>
        <end position="396"/>
    </location>
</feature>
<protein>
    <recommendedName>
        <fullName evidence="6">G-protein coupled receptors family 3 profile domain-containing protein</fullName>
    </recommendedName>
</protein>
<sequence>SNQFMILVRLPSGTRIEKTEATLEKIERVLMSEIGQPDPEYPKKERQPDSNMRILISNAGVLMDWPAAYTPNTGPMDAFILVQLKGKKGMPNTFEYVEQLRGRLNNEFPGVEFAFDTGGMMTAALNFGLPSPINIKVQGSNLFTIEEIARHVQRITSNILGAVDVRIAQRMDYPQIGIEVDRVKAAQLGMTQEDVIKNVVTAVNSSIGFEPAFWIAPNGNHYFIGAQYAESNINSIETLRNVPITGASTIRPVPLRNVAEFYRATGPAVISHVNITRTIDVFANVLSGYDIGGVAMKMEKWLADSPVLELDRKQTPRGIVYDVGGEYDGKGYNIAMSGEVQTMRSAFTQFASGLGIAMILVYLVMVAQLRSFSIPFVILLTIPLGFIGVGIVLFLTGTNLSIPVFMGVIMMTGIVVEYSIILLSFADQRVREGCSVKQAITEATWIRLRPILMTSLTTWLALIPMAIGAAGGEANAPLARTIIGGVLAATVLSLIVVPCLYVIFKRDEKVLSMEPIPVGV</sequence>
<dbReference type="PRINTS" id="PR00702">
    <property type="entry name" value="ACRIFLAVINRP"/>
</dbReference>
<dbReference type="AlphaFoldDB" id="A0A0F9E5Z8"/>
<dbReference type="Pfam" id="PF00873">
    <property type="entry name" value="ACR_tran"/>
    <property type="match status" value="1"/>
</dbReference>
<dbReference type="PROSITE" id="PS50259">
    <property type="entry name" value="G_PROTEIN_RECEP_F3_4"/>
    <property type="match status" value="1"/>
</dbReference>
<gene>
    <name evidence="7" type="ORF">LCGC14_2406890</name>
</gene>
<comment type="subcellular location">
    <subcellularLocation>
        <location evidence="1">Membrane</location>
        <topology evidence="1">Multi-pass membrane protein</topology>
    </subcellularLocation>
</comment>
<evidence type="ECO:0000256" key="1">
    <source>
        <dbReference type="ARBA" id="ARBA00004141"/>
    </source>
</evidence>
<evidence type="ECO:0000256" key="3">
    <source>
        <dbReference type="ARBA" id="ARBA00022989"/>
    </source>
</evidence>
<feature type="domain" description="G-protein coupled receptors family 3 profile" evidence="6">
    <location>
        <begin position="422"/>
        <end position="509"/>
    </location>
</feature>
<reference evidence="7" key="1">
    <citation type="journal article" date="2015" name="Nature">
        <title>Complex archaea that bridge the gap between prokaryotes and eukaryotes.</title>
        <authorList>
            <person name="Spang A."/>
            <person name="Saw J.H."/>
            <person name="Jorgensen S.L."/>
            <person name="Zaremba-Niedzwiedzka K."/>
            <person name="Martijn J."/>
            <person name="Lind A.E."/>
            <person name="van Eijk R."/>
            <person name="Schleper C."/>
            <person name="Guy L."/>
            <person name="Ettema T.J."/>
        </authorList>
    </citation>
    <scope>NUCLEOTIDE SEQUENCE</scope>
</reference>
<feature type="transmembrane region" description="Helical" evidence="5">
    <location>
        <begin position="346"/>
        <end position="364"/>
    </location>
</feature>
<dbReference type="SUPFAM" id="SSF82714">
    <property type="entry name" value="Multidrug efflux transporter AcrB TolC docking domain, DN and DC subdomains"/>
    <property type="match status" value="1"/>
</dbReference>
<comment type="caution">
    <text evidence="7">The sequence shown here is derived from an EMBL/GenBank/DDBJ whole genome shotgun (WGS) entry which is preliminary data.</text>
</comment>
<dbReference type="GO" id="GO:0005886">
    <property type="term" value="C:plasma membrane"/>
    <property type="evidence" value="ECO:0007669"/>
    <property type="project" value="TreeGrafter"/>
</dbReference>
<dbReference type="InterPro" id="IPR001036">
    <property type="entry name" value="Acrflvin-R"/>
</dbReference>
<keyword evidence="3 5" id="KW-1133">Transmembrane helix</keyword>
<evidence type="ECO:0000256" key="5">
    <source>
        <dbReference type="SAM" id="Phobius"/>
    </source>
</evidence>
<dbReference type="EMBL" id="LAZR01036274">
    <property type="protein sequence ID" value="KKL25281.1"/>
    <property type="molecule type" value="Genomic_DNA"/>
</dbReference>
<evidence type="ECO:0000259" key="6">
    <source>
        <dbReference type="PROSITE" id="PS50259"/>
    </source>
</evidence>